<feature type="compositionally biased region" description="Basic residues" evidence="1">
    <location>
        <begin position="1221"/>
        <end position="1247"/>
    </location>
</feature>
<feature type="transmembrane region" description="Helical" evidence="2">
    <location>
        <begin position="1174"/>
        <end position="1201"/>
    </location>
</feature>
<gene>
    <name evidence="3" type="ORF">TRFO_40328</name>
</gene>
<feature type="compositionally biased region" description="Basic and acidic residues" evidence="1">
    <location>
        <begin position="1287"/>
        <end position="1316"/>
    </location>
</feature>
<feature type="region of interest" description="Disordered" evidence="1">
    <location>
        <begin position="1205"/>
        <end position="1316"/>
    </location>
</feature>
<protein>
    <submittedName>
        <fullName evidence="3">Uncharacterized protein</fullName>
    </submittedName>
</protein>
<proteinExistence type="predicted"/>
<dbReference type="GeneID" id="94847841"/>
<sequence length="1316" mass="147640">MIFIFLFISRAFSYNLCVTRLSNDHRCQRSGQHQIQASQLQNKLFELSKNPERKVEIDVYGFTDSNYLDFDLENVNIPFIIVNGLELYQNIHIKSGNTRVFAFFANNVNIVFEQNEISFNFLRLKNSPISSNGKKLTLTAKSIFSDSISLQKDKIEQIIVEKDYYFINSQNIPIVKKNSKLTHLSNHELNDDEIFHLIEAEHQNYEKGAKLLADAEETTTVISKNSESETELIDDKNGSSSKAPEIDKSSSPNENESTPGAQCYKDRVYISENKICQCTNFSHCPDNQTELTFHGVKSSSRDGDTITQLTVYYNGSLTSPLLNRSFIINLEGAIDVAFDVSFTVFHQMGDPSIQNLTFTHDEPGEFASHDNESPVPKVIIDPPTDIIYKPALVKEVYYCLCEKTRFDRCRKDKDCSDFNVPEENYINGKEENFLNAIADFRTPDKVQFIVAHTGSNTLQLSFKPFTSKSKSLFFKPAAVGITTNLKIRDDTLSTTEAFSVQFSSITSVDVDEVFSEMKSLTLVKSKLHTEKNDHELKILCTDAYSIQNLQNKIKVTQFLAINSSEPLTYPSGKIVLKNGSSLYMPSIDGFPLIKIRENMIHFVDEDDDQEMAFTFEGNNSVFVSNILTPQNTLSFTKHPEYNSTNDAVNISFFFVMADSGMDIYFHDSMPKTFMFGFIPLSNESSPVNLNMTIANSSYTVPIAGISGNLNLIIKTQETLRHFLTHVKEGSVAKLLQMNHTYSVSDLASLTLDCQNYLRGITFNESLVTFSISEDTNLGLNSTVTKEFRIMTNTSEINFDIDTKLTTLSELELILYGPSTIIRFSKAFDKWLDIDDYSNLSKINIYHGDAPVTLIADNCTYVPSVDLIDNVTGVLFESTTKKVTFDNPNKAFGISQSRTGPSVEAQIGSKQQFIAQRSVLAKNVTFVGKQFFFLTQGKALSSYNFQTNVTVLNIDSFTENYTHENFLQSIAQNVSNVQFDATSIALCENCFFIQNTTLDSTRIETNITVATDSLHISNIATIKDSYFSPDGIIVYSDAEINDNTIDSITISSTGISFQSTKKGIKSTTIISANKNAKIQINTGTNLSIYCSDKTIIENVIVLVRNANQITMDKSWHNVKNAKSLNLRVSSARSRIKTPLLIMPDITITNANGNPLKEEQLAEMKIVHKAVYTNEIAFYIFIGLFGVVFLVTFFECAIGGCVLKDKKDSNEDEGENGKDGKGKAKRKGKAKGKGKGKHHHHHHHHKKGEKKGDKGEKKERDDAKAKDTKNSKKSKEDKKAAKENKKKAAKENKKKETKESKKQANKQEKVDAKAKPGK</sequence>
<feature type="compositionally biased region" description="Polar residues" evidence="1">
    <location>
        <begin position="249"/>
        <end position="260"/>
    </location>
</feature>
<feature type="region of interest" description="Disordered" evidence="1">
    <location>
        <begin position="223"/>
        <end position="260"/>
    </location>
</feature>
<keyword evidence="2" id="KW-0812">Transmembrane</keyword>
<accession>A0A1J4J1F0</accession>
<evidence type="ECO:0000313" key="4">
    <source>
        <dbReference type="Proteomes" id="UP000179807"/>
    </source>
</evidence>
<keyword evidence="4" id="KW-1185">Reference proteome</keyword>
<dbReference type="EMBL" id="MLAK01001407">
    <property type="protein sequence ID" value="OHS93368.1"/>
    <property type="molecule type" value="Genomic_DNA"/>
</dbReference>
<dbReference type="Proteomes" id="UP000179807">
    <property type="component" value="Unassembled WGS sequence"/>
</dbReference>
<name>A0A1J4J1F0_9EUKA</name>
<comment type="caution">
    <text evidence="3">The sequence shown here is derived from an EMBL/GenBank/DDBJ whole genome shotgun (WGS) entry which is preliminary data.</text>
</comment>
<organism evidence="3 4">
    <name type="scientific">Tritrichomonas foetus</name>
    <dbReference type="NCBI Taxonomy" id="1144522"/>
    <lineage>
        <taxon>Eukaryota</taxon>
        <taxon>Metamonada</taxon>
        <taxon>Parabasalia</taxon>
        <taxon>Tritrichomonadida</taxon>
        <taxon>Tritrichomonadidae</taxon>
        <taxon>Tritrichomonas</taxon>
    </lineage>
</organism>
<evidence type="ECO:0000256" key="2">
    <source>
        <dbReference type="SAM" id="Phobius"/>
    </source>
</evidence>
<feature type="compositionally biased region" description="Basic and acidic residues" evidence="1">
    <location>
        <begin position="1248"/>
        <end position="1281"/>
    </location>
</feature>
<evidence type="ECO:0000313" key="3">
    <source>
        <dbReference type="EMBL" id="OHS93368.1"/>
    </source>
</evidence>
<feature type="compositionally biased region" description="Basic and acidic residues" evidence="1">
    <location>
        <begin position="1205"/>
        <end position="1220"/>
    </location>
</feature>
<dbReference type="VEuPathDB" id="TrichDB:TRFO_40328"/>
<dbReference type="RefSeq" id="XP_068346505.1">
    <property type="nucleotide sequence ID" value="XM_068513137.1"/>
</dbReference>
<reference evidence="3" key="1">
    <citation type="submission" date="2016-10" db="EMBL/GenBank/DDBJ databases">
        <authorList>
            <person name="Benchimol M."/>
            <person name="Almeida L.G."/>
            <person name="Vasconcelos A.T."/>
            <person name="Perreira-Neves A."/>
            <person name="Rosa I.A."/>
            <person name="Tasca T."/>
            <person name="Bogo M.R."/>
            <person name="de Souza W."/>
        </authorList>
    </citation>
    <scope>NUCLEOTIDE SEQUENCE [LARGE SCALE GENOMIC DNA]</scope>
    <source>
        <strain evidence="3">K</strain>
    </source>
</reference>
<keyword evidence="2" id="KW-1133">Transmembrane helix</keyword>
<keyword evidence="2" id="KW-0472">Membrane</keyword>
<evidence type="ECO:0000256" key="1">
    <source>
        <dbReference type="SAM" id="MobiDB-lite"/>
    </source>
</evidence>